<dbReference type="Pfam" id="PF01789">
    <property type="entry name" value="PsbP"/>
    <property type="match status" value="1"/>
</dbReference>
<sequence>MFLLLLAVVVRGLAPDPACVVARSEARALSTQVRRGLLVAIAANPTTNKFSSRDFEFEYTSDFEIKPKPVKTHLDEVLVKNGKRQIGVVVDPVKLASLADFGSPGDVGARVVAAERARDGVTAADLLDARALPDGSYRLEYTNASSRGDTHFLARVTVANGRLYILTAQARLDDFPDAAPALNLAADSFRLYSSRKNKN</sequence>
<evidence type="ECO:0000259" key="2">
    <source>
        <dbReference type="Pfam" id="PF01789"/>
    </source>
</evidence>
<reference evidence="3" key="1">
    <citation type="submission" date="2023-01" db="EMBL/GenBank/DDBJ databases">
        <title>Metagenome sequencing of chrysophaentin producing Chrysophaeum taylorii.</title>
        <authorList>
            <person name="Davison J."/>
            <person name="Bewley C."/>
        </authorList>
    </citation>
    <scope>NUCLEOTIDE SEQUENCE</scope>
    <source>
        <strain evidence="3">NIES-1699</strain>
    </source>
</reference>
<feature type="domain" description="PsbP C-terminal" evidence="2">
    <location>
        <begin position="81"/>
        <end position="190"/>
    </location>
</feature>
<dbReference type="PANTHER" id="PTHR31407">
    <property type="match status" value="1"/>
</dbReference>
<dbReference type="PANTHER" id="PTHR31407:SF16">
    <property type="entry name" value="PSBP DOMAIN-CONTAINING PROTEIN 7, CHLOROPLASTIC"/>
    <property type="match status" value="1"/>
</dbReference>
<comment type="caution">
    <text evidence="3">The sequence shown here is derived from an EMBL/GenBank/DDBJ whole genome shotgun (WGS) entry which is preliminary data.</text>
</comment>
<dbReference type="Proteomes" id="UP001230188">
    <property type="component" value="Unassembled WGS sequence"/>
</dbReference>
<organism evidence="3 4">
    <name type="scientific">Chrysophaeum taylorii</name>
    <dbReference type="NCBI Taxonomy" id="2483200"/>
    <lineage>
        <taxon>Eukaryota</taxon>
        <taxon>Sar</taxon>
        <taxon>Stramenopiles</taxon>
        <taxon>Ochrophyta</taxon>
        <taxon>Pelagophyceae</taxon>
        <taxon>Pelagomonadales</taxon>
        <taxon>Pelagomonadaceae</taxon>
        <taxon>Chrysophaeum</taxon>
    </lineage>
</organism>
<evidence type="ECO:0000313" key="4">
    <source>
        <dbReference type="Proteomes" id="UP001230188"/>
    </source>
</evidence>
<dbReference type="InterPro" id="IPR016123">
    <property type="entry name" value="Mog1/PsbP_a/b/a-sand"/>
</dbReference>
<dbReference type="InterPro" id="IPR002683">
    <property type="entry name" value="PsbP_C"/>
</dbReference>
<gene>
    <name evidence="3" type="ORF">CTAYLR_006516</name>
</gene>
<dbReference type="AlphaFoldDB" id="A0AAD7XQ48"/>
<dbReference type="GO" id="GO:0019898">
    <property type="term" value="C:extrinsic component of membrane"/>
    <property type="evidence" value="ECO:0007669"/>
    <property type="project" value="InterPro"/>
</dbReference>
<feature type="chain" id="PRO_5041929737" description="PsbP C-terminal domain-containing protein" evidence="1">
    <location>
        <begin position="16"/>
        <end position="199"/>
    </location>
</feature>
<dbReference type="GO" id="GO:0009523">
    <property type="term" value="C:photosystem II"/>
    <property type="evidence" value="ECO:0007669"/>
    <property type="project" value="InterPro"/>
</dbReference>
<dbReference type="SUPFAM" id="SSF55724">
    <property type="entry name" value="Mog1p/PsbP-like"/>
    <property type="match status" value="1"/>
</dbReference>
<dbReference type="EMBL" id="JAQMWT010000324">
    <property type="protein sequence ID" value="KAJ8604658.1"/>
    <property type="molecule type" value="Genomic_DNA"/>
</dbReference>
<dbReference type="GO" id="GO:0005509">
    <property type="term" value="F:calcium ion binding"/>
    <property type="evidence" value="ECO:0007669"/>
    <property type="project" value="InterPro"/>
</dbReference>
<feature type="signal peptide" evidence="1">
    <location>
        <begin position="1"/>
        <end position="15"/>
    </location>
</feature>
<protein>
    <recommendedName>
        <fullName evidence="2">PsbP C-terminal domain-containing protein</fullName>
    </recommendedName>
</protein>
<keyword evidence="4" id="KW-1185">Reference proteome</keyword>
<name>A0AAD7XQ48_9STRA</name>
<evidence type="ECO:0000313" key="3">
    <source>
        <dbReference type="EMBL" id="KAJ8604658.1"/>
    </source>
</evidence>
<dbReference type="Gene3D" id="3.40.1000.10">
    <property type="entry name" value="Mog1/PsbP, alpha/beta/alpha sandwich"/>
    <property type="match status" value="1"/>
</dbReference>
<proteinExistence type="predicted"/>
<dbReference type="GO" id="GO:0015979">
    <property type="term" value="P:photosynthesis"/>
    <property type="evidence" value="ECO:0007669"/>
    <property type="project" value="InterPro"/>
</dbReference>
<keyword evidence="1" id="KW-0732">Signal</keyword>
<evidence type="ECO:0000256" key="1">
    <source>
        <dbReference type="SAM" id="SignalP"/>
    </source>
</evidence>
<accession>A0AAD7XQ48</accession>